<evidence type="ECO:0000256" key="4">
    <source>
        <dbReference type="ARBA" id="ARBA00022777"/>
    </source>
</evidence>
<dbReference type="Gene3D" id="3.30.200.20">
    <property type="entry name" value="Phosphorylase Kinase, domain 1"/>
    <property type="match status" value="1"/>
</dbReference>
<evidence type="ECO:0000313" key="8">
    <source>
        <dbReference type="Proteomes" id="UP000440578"/>
    </source>
</evidence>
<protein>
    <submittedName>
        <fullName evidence="7">Death-associated protein kinase 1</fullName>
    </submittedName>
</protein>
<evidence type="ECO:0000256" key="1">
    <source>
        <dbReference type="ARBA" id="ARBA00022527"/>
    </source>
</evidence>
<organism evidence="7 8">
    <name type="scientific">Amphibalanus amphitrite</name>
    <name type="common">Striped barnacle</name>
    <name type="synonym">Balanus amphitrite</name>
    <dbReference type="NCBI Taxonomy" id="1232801"/>
    <lineage>
        <taxon>Eukaryota</taxon>
        <taxon>Metazoa</taxon>
        <taxon>Ecdysozoa</taxon>
        <taxon>Arthropoda</taxon>
        <taxon>Crustacea</taxon>
        <taxon>Multicrustacea</taxon>
        <taxon>Cirripedia</taxon>
        <taxon>Thoracica</taxon>
        <taxon>Thoracicalcarea</taxon>
        <taxon>Balanomorpha</taxon>
        <taxon>Balanoidea</taxon>
        <taxon>Balanidae</taxon>
        <taxon>Amphibalaninae</taxon>
        <taxon>Amphibalanus</taxon>
    </lineage>
</organism>
<proteinExistence type="predicted"/>
<dbReference type="Pfam" id="PF00069">
    <property type="entry name" value="Pkinase"/>
    <property type="match status" value="1"/>
</dbReference>
<dbReference type="GO" id="GO:0005524">
    <property type="term" value="F:ATP binding"/>
    <property type="evidence" value="ECO:0007669"/>
    <property type="project" value="UniProtKB-KW"/>
</dbReference>
<accession>A0A6A4WEK2</accession>
<dbReference type="GO" id="GO:0005634">
    <property type="term" value="C:nucleus"/>
    <property type="evidence" value="ECO:0007669"/>
    <property type="project" value="TreeGrafter"/>
</dbReference>
<evidence type="ECO:0000256" key="5">
    <source>
        <dbReference type="ARBA" id="ARBA00022840"/>
    </source>
</evidence>
<dbReference type="SUPFAM" id="SSF56112">
    <property type="entry name" value="Protein kinase-like (PK-like)"/>
    <property type="match status" value="1"/>
</dbReference>
<dbReference type="Proteomes" id="UP000440578">
    <property type="component" value="Unassembled WGS sequence"/>
</dbReference>
<keyword evidence="4 7" id="KW-0418">Kinase</keyword>
<keyword evidence="2" id="KW-0808">Transferase</keyword>
<dbReference type="GO" id="GO:0043065">
    <property type="term" value="P:positive regulation of apoptotic process"/>
    <property type="evidence" value="ECO:0007669"/>
    <property type="project" value="TreeGrafter"/>
</dbReference>
<feature type="domain" description="Protein kinase" evidence="6">
    <location>
        <begin position="7"/>
        <end position="89"/>
    </location>
</feature>
<dbReference type="InterPro" id="IPR000719">
    <property type="entry name" value="Prot_kinase_dom"/>
</dbReference>
<dbReference type="GO" id="GO:0004674">
    <property type="term" value="F:protein serine/threonine kinase activity"/>
    <property type="evidence" value="ECO:0007669"/>
    <property type="project" value="UniProtKB-KW"/>
</dbReference>
<evidence type="ECO:0000256" key="2">
    <source>
        <dbReference type="ARBA" id="ARBA00022679"/>
    </source>
</evidence>
<evidence type="ECO:0000313" key="7">
    <source>
        <dbReference type="EMBL" id="KAF0302274.1"/>
    </source>
</evidence>
<reference evidence="7 8" key="1">
    <citation type="submission" date="2019-07" db="EMBL/GenBank/DDBJ databases">
        <title>Draft genome assembly of a fouling barnacle, Amphibalanus amphitrite (Darwin, 1854): The first reference genome for Thecostraca.</title>
        <authorList>
            <person name="Kim W."/>
        </authorList>
    </citation>
    <scope>NUCLEOTIDE SEQUENCE [LARGE SCALE GENOMIC DNA]</scope>
    <source>
        <strain evidence="7">SNU_AA5</strain>
        <tissue evidence="7">Soma without cirri and trophi</tissue>
    </source>
</reference>
<keyword evidence="3" id="KW-0547">Nucleotide-binding</keyword>
<gene>
    <name evidence="7" type="primary">DAPK1_2</name>
    <name evidence="7" type="ORF">FJT64_025628</name>
</gene>
<name>A0A6A4WEK2_AMPAM</name>
<dbReference type="EMBL" id="VIIS01001075">
    <property type="protein sequence ID" value="KAF0302274.1"/>
    <property type="molecule type" value="Genomic_DNA"/>
</dbReference>
<dbReference type="PANTHER" id="PTHR24342">
    <property type="entry name" value="SERINE/THREONINE-PROTEIN KINASE 17"/>
    <property type="match status" value="1"/>
</dbReference>
<comment type="caution">
    <text evidence="7">The sequence shown here is derived from an EMBL/GenBank/DDBJ whole genome shotgun (WGS) entry which is preliminary data.</text>
</comment>
<evidence type="ECO:0000259" key="6">
    <source>
        <dbReference type="PROSITE" id="PS50011"/>
    </source>
</evidence>
<evidence type="ECO:0000256" key="3">
    <source>
        <dbReference type="ARBA" id="ARBA00022741"/>
    </source>
</evidence>
<dbReference type="GO" id="GO:0035556">
    <property type="term" value="P:intracellular signal transduction"/>
    <property type="evidence" value="ECO:0007669"/>
    <property type="project" value="TreeGrafter"/>
</dbReference>
<dbReference type="InterPro" id="IPR011009">
    <property type="entry name" value="Kinase-like_dom_sf"/>
</dbReference>
<keyword evidence="1" id="KW-0723">Serine/threonine-protein kinase</keyword>
<dbReference type="PROSITE" id="PS50011">
    <property type="entry name" value="PROTEIN_KINASE_DOM"/>
    <property type="match status" value="1"/>
</dbReference>
<dbReference type="AlphaFoldDB" id="A0A6A4WEK2"/>
<keyword evidence="8" id="KW-1185">Reference proteome</keyword>
<dbReference type="PANTHER" id="PTHR24342:SF14">
    <property type="entry name" value="DEATH-ASSOCIATED PROTEIN KINASE DAPK-1"/>
    <property type="match status" value="1"/>
</dbReference>
<sequence length="89" mass="10130">MDGAPFCVKVMLLSCGQFAVVRRCREKSSATEFAAKFIRKRRVASSRRGQPMADIEQEVDLLMQMAHQNVISLHDVFDNDVYVILVLEL</sequence>
<keyword evidence="5" id="KW-0067">ATP-binding</keyword>